<comment type="caution">
    <text evidence="5">The sequence shown here is derived from an EMBL/GenBank/DDBJ whole genome shotgun (WGS) entry which is preliminary data.</text>
</comment>
<protein>
    <recommendedName>
        <fullName evidence="4">EGF-like domain-containing protein</fullName>
    </recommendedName>
</protein>
<evidence type="ECO:0000313" key="6">
    <source>
        <dbReference type="Proteomes" id="UP000266841"/>
    </source>
</evidence>
<comment type="caution">
    <text evidence="1">Lacks conserved residue(s) required for the propagation of feature annotation.</text>
</comment>
<dbReference type="AlphaFoldDB" id="K0SHJ2"/>
<dbReference type="OrthoDB" id="6133584at2759"/>
<evidence type="ECO:0000256" key="1">
    <source>
        <dbReference type="PROSITE-ProRule" id="PRU00076"/>
    </source>
</evidence>
<keyword evidence="1" id="KW-1015">Disulfide bond</keyword>
<feature type="region of interest" description="Disordered" evidence="2">
    <location>
        <begin position="236"/>
        <end position="293"/>
    </location>
</feature>
<name>K0SHJ2_THAOC</name>
<dbReference type="PROSITE" id="PS01186">
    <property type="entry name" value="EGF_2"/>
    <property type="match status" value="1"/>
</dbReference>
<sequence length="293" mass="31870">ASEVDEGIFRNLNSSSVRTLQPAGDQVRYFDMKVSIFVRDGSLPKSNIKTFIWSNLREAFQSTEDLLSLLRETSTFSSISKVELTYKIEICPSGDIRCQHGSVCSTSAGGNSTCDCSTSMFTVDGMQCEYIATDLCTSGVTTLTGSNSSSPESFCVNGGTCMEKNISLEEQSHPACNCPLGYEGSRCEQKKEVGPQNESQIVKGLSNTLFLLIVGVGGPVILLAALILGYKIKRRRKAPDEPSDLEPLPTCMRNGVDDTGRTAPSSEEHDTFEENASPLYSRENQRLAPSQLD</sequence>
<dbReference type="Gene3D" id="2.10.25.10">
    <property type="entry name" value="Laminin"/>
    <property type="match status" value="1"/>
</dbReference>
<evidence type="ECO:0000313" key="5">
    <source>
        <dbReference type="EMBL" id="EJK64805.1"/>
    </source>
</evidence>
<organism evidence="5 6">
    <name type="scientific">Thalassiosira oceanica</name>
    <name type="common">Marine diatom</name>
    <dbReference type="NCBI Taxonomy" id="159749"/>
    <lineage>
        <taxon>Eukaryota</taxon>
        <taxon>Sar</taxon>
        <taxon>Stramenopiles</taxon>
        <taxon>Ochrophyta</taxon>
        <taxon>Bacillariophyta</taxon>
        <taxon>Coscinodiscophyceae</taxon>
        <taxon>Thalassiosirophycidae</taxon>
        <taxon>Thalassiosirales</taxon>
        <taxon>Thalassiosiraceae</taxon>
        <taxon>Thalassiosira</taxon>
    </lineage>
</organism>
<proteinExistence type="predicted"/>
<feature type="domain" description="EGF-like" evidence="4">
    <location>
        <begin position="145"/>
        <end position="188"/>
    </location>
</feature>
<evidence type="ECO:0000259" key="4">
    <source>
        <dbReference type="PROSITE" id="PS50026"/>
    </source>
</evidence>
<dbReference type="Pfam" id="PF00008">
    <property type="entry name" value="EGF"/>
    <property type="match status" value="1"/>
</dbReference>
<dbReference type="PROSITE" id="PS00022">
    <property type="entry name" value="EGF_1"/>
    <property type="match status" value="1"/>
</dbReference>
<keyword evidence="3" id="KW-1133">Transmembrane helix</keyword>
<dbReference type="SUPFAM" id="SSF57196">
    <property type="entry name" value="EGF/Laminin"/>
    <property type="match status" value="1"/>
</dbReference>
<accession>K0SHJ2</accession>
<dbReference type="Proteomes" id="UP000266841">
    <property type="component" value="Unassembled WGS sequence"/>
</dbReference>
<feature type="non-terminal residue" evidence="5">
    <location>
        <position position="1"/>
    </location>
</feature>
<dbReference type="InterPro" id="IPR000742">
    <property type="entry name" value="EGF"/>
</dbReference>
<keyword evidence="6" id="KW-1185">Reference proteome</keyword>
<gene>
    <name evidence="5" type="ORF">THAOC_14420</name>
</gene>
<keyword evidence="3" id="KW-0472">Membrane</keyword>
<dbReference type="EMBL" id="AGNL01016844">
    <property type="protein sequence ID" value="EJK64805.1"/>
    <property type="molecule type" value="Genomic_DNA"/>
</dbReference>
<keyword evidence="1" id="KW-0245">EGF-like domain</keyword>
<dbReference type="SMART" id="SM00181">
    <property type="entry name" value="EGF"/>
    <property type="match status" value="2"/>
</dbReference>
<evidence type="ECO:0000256" key="3">
    <source>
        <dbReference type="SAM" id="Phobius"/>
    </source>
</evidence>
<keyword evidence="3" id="KW-0812">Transmembrane</keyword>
<feature type="disulfide bond" evidence="1">
    <location>
        <begin position="178"/>
        <end position="187"/>
    </location>
</feature>
<reference evidence="5 6" key="1">
    <citation type="journal article" date="2012" name="Genome Biol.">
        <title>Genome and low-iron response of an oceanic diatom adapted to chronic iron limitation.</title>
        <authorList>
            <person name="Lommer M."/>
            <person name="Specht M."/>
            <person name="Roy A.S."/>
            <person name="Kraemer L."/>
            <person name="Andreson R."/>
            <person name="Gutowska M.A."/>
            <person name="Wolf J."/>
            <person name="Bergner S.V."/>
            <person name="Schilhabel M.B."/>
            <person name="Klostermeier U.C."/>
            <person name="Beiko R.G."/>
            <person name="Rosenstiel P."/>
            <person name="Hippler M."/>
            <person name="Laroche J."/>
        </authorList>
    </citation>
    <scope>NUCLEOTIDE SEQUENCE [LARGE SCALE GENOMIC DNA]</scope>
    <source>
        <strain evidence="5 6">CCMP1005</strain>
    </source>
</reference>
<feature type="transmembrane region" description="Helical" evidence="3">
    <location>
        <begin position="209"/>
        <end position="230"/>
    </location>
</feature>
<evidence type="ECO:0000256" key="2">
    <source>
        <dbReference type="SAM" id="MobiDB-lite"/>
    </source>
</evidence>
<dbReference type="PROSITE" id="PS50026">
    <property type="entry name" value="EGF_3"/>
    <property type="match status" value="1"/>
</dbReference>